<gene>
    <name evidence="1" type="ORF">BN9_120870</name>
</gene>
<keyword evidence="2" id="KW-1185">Reference proteome</keyword>
<dbReference type="InParanoid" id="A0A024FVK3"/>
<evidence type="ECO:0000313" key="1">
    <source>
        <dbReference type="EMBL" id="CCI10937.1"/>
    </source>
</evidence>
<sequence>MNGFLGKRMQKHLPLFVCSALIAGSLYAVYYAHNQQIVDKKRMRQGVLRDMERERLRIDRNQTD</sequence>
<dbReference type="InterPro" id="IPR031568">
    <property type="entry name" value="Pet117"/>
</dbReference>
<proteinExistence type="predicted"/>
<dbReference type="Pfam" id="PF15786">
    <property type="entry name" value="PET117"/>
    <property type="match status" value="1"/>
</dbReference>
<dbReference type="AlphaFoldDB" id="A0A024FVK3"/>
<name>A0A024FVK3_9STRA</name>
<organism evidence="1 2">
    <name type="scientific">Albugo candida</name>
    <dbReference type="NCBI Taxonomy" id="65357"/>
    <lineage>
        <taxon>Eukaryota</taxon>
        <taxon>Sar</taxon>
        <taxon>Stramenopiles</taxon>
        <taxon>Oomycota</taxon>
        <taxon>Peronosporomycetes</taxon>
        <taxon>Albuginales</taxon>
        <taxon>Albuginaceae</taxon>
        <taxon>Albugo</taxon>
    </lineage>
</organism>
<dbReference type="EMBL" id="CAIX01000474">
    <property type="protein sequence ID" value="CCI10937.1"/>
    <property type="molecule type" value="Genomic_DNA"/>
</dbReference>
<reference evidence="1 2" key="1">
    <citation type="submission" date="2012-05" db="EMBL/GenBank/DDBJ databases">
        <title>Recombination and specialization in a pathogen metapopulation.</title>
        <authorList>
            <person name="Gardiner A."/>
            <person name="Kemen E."/>
            <person name="Schultz-Larsen T."/>
            <person name="MacLean D."/>
            <person name="Van Oosterhout C."/>
            <person name="Jones J.D.G."/>
        </authorList>
    </citation>
    <scope>NUCLEOTIDE SEQUENCE [LARGE SCALE GENOMIC DNA]</scope>
    <source>
        <strain evidence="1 2">Ac Nc2</strain>
    </source>
</reference>
<dbReference type="Proteomes" id="UP000053237">
    <property type="component" value="Unassembled WGS sequence"/>
</dbReference>
<accession>A0A024FVK3</accession>
<comment type="caution">
    <text evidence="1">The sequence shown here is derived from an EMBL/GenBank/DDBJ whole genome shotgun (WGS) entry which is preliminary data.</text>
</comment>
<evidence type="ECO:0000313" key="2">
    <source>
        <dbReference type="Proteomes" id="UP000053237"/>
    </source>
</evidence>
<protein>
    <submittedName>
        <fullName evidence="1">Uncharacterized protein</fullName>
    </submittedName>
</protein>
<dbReference type="OrthoDB" id="76305at2759"/>